<keyword evidence="2" id="KW-1185">Reference proteome</keyword>
<name>A0A0B5FU48_9BACT</name>
<reference evidence="1 2" key="1">
    <citation type="journal article" date="2015" name="Genome Announc.">
        <title>Genomes of Geoalkalibacter ferrihydriticus Z-0531T and Geoalkalibacter subterraneus Red1T, Two Haloalkaliphilic Metal-Reducing Deltaproteobacteria.</title>
        <authorList>
            <person name="Badalamenti J.P."/>
            <person name="Krajmalnik-Brown R."/>
            <person name="Torres C.I."/>
            <person name="Bond D.R."/>
        </authorList>
    </citation>
    <scope>NUCLEOTIDE SEQUENCE [LARGE SCALE GENOMIC DNA]</scope>
    <source>
        <strain evidence="1 2">Red1</strain>
        <plasmid evidence="2">Plasmid pGSUB1</plasmid>
    </source>
</reference>
<evidence type="ECO:0000313" key="2">
    <source>
        <dbReference type="Proteomes" id="UP000035036"/>
    </source>
</evidence>
<proteinExistence type="predicted"/>
<protein>
    <submittedName>
        <fullName evidence="1">Uncharacterized protein</fullName>
    </submittedName>
</protein>
<evidence type="ECO:0000313" key="1">
    <source>
        <dbReference type="EMBL" id="AJF08189.1"/>
    </source>
</evidence>
<dbReference type="HOGENOM" id="CLU_2879494_0_0_7"/>
<dbReference type="EMBL" id="CP010312">
    <property type="protein sequence ID" value="AJF08189.1"/>
    <property type="molecule type" value="Genomic_DNA"/>
</dbReference>
<keyword evidence="1" id="KW-0614">Plasmid</keyword>
<dbReference type="AlphaFoldDB" id="A0A0B5FU48"/>
<accession>A0A0B5FU48</accession>
<dbReference type="RefSeq" id="WP_040202819.1">
    <property type="nucleotide sequence ID" value="NZ_CP010312.1"/>
</dbReference>
<dbReference type="KEGG" id="gsb:GSUB_16995"/>
<gene>
    <name evidence="1" type="ORF">GSUB_16995</name>
</gene>
<dbReference type="Proteomes" id="UP000035036">
    <property type="component" value="Plasmid pGSUB1"/>
</dbReference>
<organism evidence="1 2">
    <name type="scientific">Geoalkalibacter subterraneus</name>
    <dbReference type="NCBI Taxonomy" id="483547"/>
    <lineage>
        <taxon>Bacteria</taxon>
        <taxon>Pseudomonadati</taxon>
        <taxon>Thermodesulfobacteriota</taxon>
        <taxon>Desulfuromonadia</taxon>
        <taxon>Desulfuromonadales</taxon>
        <taxon>Geoalkalibacteraceae</taxon>
        <taxon>Geoalkalibacter</taxon>
    </lineage>
</organism>
<geneLocation type="plasmid" evidence="1 2">
    <name>pGSUB1</name>
</geneLocation>
<sequence length="63" mass="7274">MEVKLKLSDEKDATAGWIFDPSCLEKIRDEYRERNGDLQTADIEFIDDILSIVWEAGLLDVDE</sequence>